<name>F3L2J5_9GAMM</name>
<dbReference type="PANTHER" id="PTHR43344:SF13">
    <property type="entry name" value="PHOSPHATASE RV3661-RELATED"/>
    <property type="match status" value="1"/>
</dbReference>
<keyword evidence="3" id="KW-0460">Magnesium</keyword>
<dbReference type="NCBIfam" id="TIGR01488">
    <property type="entry name" value="HAD-SF-IB"/>
    <property type="match status" value="1"/>
</dbReference>
<dbReference type="InterPro" id="IPR006385">
    <property type="entry name" value="HAD_hydro_SerB1"/>
</dbReference>
<proteinExistence type="predicted"/>
<dbReference type="STRING" id="2518989.IMCC3088_1769"/>
<dbReference type="InterPro" id="IPR023214">
    <property type="entry name" value="HAD_sf"/>
</dbReference>
<dbReference type="InterPro" id="IPR050582">
    <property type="entry name" value="HAD-like_SerB"/>
</dbReference>
<dbReference type="CDD" id="cd02612">
    <property type="entry name" value="HAD_PGPPase"/>
    <property type="match status" value="1"/>
</dbReference>
<evidence type="ECO:0000256" key="1">
    <source>
        <dbReference type="ARBA" id="ARBA00022723"/>
    </source>
</evidence>
<comment type="caution">
    <text evidence="4">The sequence shown here is derived from an EMBL/GenBank/DDBJ whole genome shotgun (WGS) entry which is preliminary data.</text>
</comment>
<evidence type="ECO:0000313" key="4">
    <source>
        <dbReference type="EMBL" id="EGG29474.1"/>
    </source>
</evidence>
<dbReference type="GO" id="GO:0046872">
    <property type="term" value="F:metal ion binding"/>
    <property type="evidence" value="ECO:0007669"/>
    <property type="project" value="UniProtKB-KW"/>
</dbReference>
<dbReference type="SUPFAM" id="SSF56784">
    <property type="entry name" value="HAD-like"/>
    <property type="match status" value="1"/>
</dbReference>
<evidence type="ECO:0000256" key="3">
    <source>
        <dbReference type="ARBA" id="ARBA00022842"/>
    </source>
</evidence>
<dbReference type="RefSeq" id="WP_009576001.1">
    <property type="nucleotide sequence ID" value="NZ_AEIG01000050.1"/>
</dbReference>
<dbReference type="InterPro" id="IPR036412">
    <property type="entry name" value="HAD-like_sf"/>
</dbReference>
<gene>
    <name evidence="4" type="ORF">IMCC3088_1769</name>
</gene>
<evidence type="ECO:0000256" key="2">
    <source>
        <dbReference type="ARBA" id="ARBA00022801"/>
    </source>
</evidence>
<dbReference type="GO" id="GO:0016787">
    <property type="term" value="F:hydrolase activity"/>
    <property type="evidence" value="ECO:0007669"/>
    <property type="project" value="UniProtKB-KW"/>
</dbReference>
<dbReference type="Gene3D" id="1.20.1440.100">
    <property type="entry name" value="SG protein - dephosphorylation function"/>
    <property type="match status" value="1"/>
</dbReference>
<dbReference type="eggNOG" id="COG0560">
    <property type="taxonomic scope" value="Bacteria"/>
</dbReference>
<dbReference type="OrthoDB" id="9784466at2"/>
<dbReference type="AlphaFoldDB" id="F3L2J5"/>
<keyword evidence="2" id="KW-0378">Hydrolase</keyword>
<accession>F3L2J5</accession>
<dbReference type="Gene3D" id="3.40.50.1000">
    <property type="entry name" value="HAD superfamily/HAD-like"/>
    <property type="match status" value="1"/>
</dbReference>
<reference evidence="4 5" key="1">
    <citation type="journal article" date="2011" name="J. Bacteriol.">
        <title>Genome sequence of strain IMCC3088, a proteorhodopsin-containing marine bacterium belonging to the OM60/NOR5 clade.</title>
        <authorList>
            <person name="Jang Y."/>
            <person name="Oh H.M."/>
            <person name="Kang I."/>
            <person name="Lee K."/>
            <person name="Yang S.J."/>
            <person name="Cho J.C."/>
        </authorList>
    </citation>
    <scope>NUCLEOTIDE SEQUENCE [LARGE SCALE GENOMIC DNA]</scope>
    <source>
        <strain evidence="4 5">IMCC3088</strain>
    </source>
</reference>
<dbReference type="PANTHER" id="PTHR43344">
    <property type="entry name" value="PHOSPHOSERINE PHOSPHATASE"/>
    <property type="match status" value="1"/>
</dbReference>
<keyword evidence="5" id="KW-1185">Reference proteome</keyword>
<dbReference type="NCBIfam" id="TIGR01490">
    <property type="entry name" value="HAD-SF-IB-hyp1"/>
    <property type="match status" value="1"/>
</dbReference>
<organism evidence="4 5">
    <name type="scientific">Aequoribacter fuscus</name>
    <dbReference type="NCBI Taxonomy" id="2518989"/>
    <lineage>
        <taxon>Bacteria</taxon>
        <taxon>Pseudomonadati</taxon>
        <taxon>Pseudomonadota</taxon>
        <taxon>Gammaproteobacteria</taxon>
        <taxon>Cellvibrionales</taxon>
        <taxon>Halieaceae</taxon>
        <taxon>Aequoribacter</taxon>
    </lineage>
</organism>
<protein>
    <submittedName>
        <fullName evidence="4">Phosphoserine phosphatase</fullName>
    </submittedName>
</protein>
<sequence length="219" mass="24736">MALAIFDLDNTLLGTDSDHQWGEYLCDQGLVSADEFRARNDQFYEDYKLARLDINAYLRFVLTTIKGLSTREVDDLHSVFFQSHIAPFMLTKAQDCVNQHNANGDTCLVITATSRFITEPIVRAFGIEHIIASEAQIIDGHYTGEPSGTPSFAGGKVTRLAEWLNTKPELKSQEHYFYSDSRNDLPLLEEVSHPVAVDPDDTLRHIASERGWPILSFRD</sequence>
<keyword evidence="1" id="KW-0479">Metal-binding</keyword>
<evidence type="ECO:0000313" key="5">
    <source>
        <dbReference type="Proteomes" id="UP000005615"/>
    </source>
</evidence>
<dbReference type="EMBL" id="AEIG01000050">
    <property type="protein sequence ID" value="EGG29474.1"/>
    <property type="molecule type" value="Genomic_DNA"/>
</dbReference>
<dbReference type="Pfam" id="PF12710">
    <property type="entry name" value="HAD"/>
    <property type="match status" value="1"/>
</dbReference>
<dbReference type="Proteomes" id="UP000005615">
    <property type="component" value="Unassembled WGS sequence"/>
</dbReference>